<protein>
    <submittedName>
        <fullName evidence="1">Tail assembly chaperone</fullName>
    </submittedName>
</protein>
<organism evidence="1 2">
    <name type="scientific">Mycobacterium phage Giuseppe</name>
    <dbReference type="NCBI Taxonomy" id="2599864"/>
    <lineage>
        <taxon>Viruses</taxon>
        <taxon>Duplodnaviria</taxon>
        <taxon>Heunggongvirae</taxon>
        <taxon>Uroviricota</taxon>
        <taxon>Caudoviricetes</taxon>
        <taxon>Dclasvirinae</taxon>
        <taxon>Plotvirus</taxon>
        <taxon>Plotvirus plot</taxon>
    </lineage>
</organism>
<name>A0A5J6TTL9_9CAUD</name>
<reference evidence="1 2" key="1">
    <citation type="submission" date="2019-07" db="EMBL/GenBank/DDBJ databases">
        <authorList>
            <person name="Manzi A.J."/>
            <person name="Mccarthy T.R."/>
            <person name="Somershoe M.S."/>
            <person name="Blackley J.R."/>
            <person name="Copes V.D."/>
            <person name="Givvines L.C."/>
            <person name="Majewski W.R."/>
            <person name="Marino M.C."/>
            <person name="Conrad P.V."/>
            <person name="Patil S.M."/>
            <person name="Vlahovic A.L."/>
            <person name="Varano A.M."/>
            <person name="Pivonka A.E."/>
            <person name="Fryczynski T.J."/>
            <person name="Dunn M.A."/>
            <person name="Binder E.C."/>
            <person name="Merlino C.O."/>
            <person name="Costello E."/>
            <person name="Lee-Soety J.Y."/>
            <person name="Washington J.M."/>
            <person name="Garlena R.A."/>
            <person name="Russell D.A."/>
            <person name="Pope W.H."/>
            <person name="Jacobs-Sera D."/>
            <person name="Hatfull G.F."/>
        </authorList>
    </citation>
    <scope>NUCLEOTIDE SEQUENCE [LARGE SCALE GENOMIC DNA]</scope>
</reference>
<accession>A0A5J6TTL9</accession>
<proteinExistence type="predicted"/>
<dbReference type="Proteomes" id="UP000326349">
    <property type="component" value="Segment"/>
</dbReference>
<gene>
    <name evidence="1" type="primary">26</name>
    <name evidence="1" type="ORF">SEA_GIUSEPPE_26</name>
</gene>
<sequence>MALLYRTRPSDLVGLEDPLLRYYFDRGLRIFGVTVQNRVDDAGHAAGRGAKNNRNREALQNGARKRTLAKLLGEDMVSSSAGFRDPAKAV</sequence>
<evidence type="ECO:0000313" key="2">
    <source>
        <dbReference type="Proteomes" id="UP000326349"/>
    </source>
</evidence>
<evidence type="ECO:0000313" key="1">
    <source>
        <dbReference type="EMBL" id="QFG14175.1"/>
    </source>
</evidence>
<dbReference type="EMBL" id="MN234227">
    <property type="protein sequence ID" value="QFG14175.1"/>
    <property type="molecule type" value="Genomic_DNA"/>
</dbReference>